<evidence type="ECO:0000259" key="1">
    <source>
        <dbReference type="Pfam" id="PF13456"/>
    </source>
</evidence>
<dbReference type="PANTHER" id="PTHR47074">
    <property type="entry name" value="BNAC02G40300D PROTEIN"/>
    <property type="match status" value="1"/>
</dbReference>
<dbReference type="InterPro" id="IPR052929">
    <property type="entry name" value="RNase_H-like_EbsB-rel"/>
</dbReference>
<reference evidence="2 3" key="1">
    <citation type="journal article" date="2019" name="Genome Biol. Evol.">
        <title>Insights into the evolution of the New World diploid cottons (Gossypium, subgenus Houzingenia) based on genome sequencing.</title>
        <authorList>
            <person name="Grover C.E."/>
            <person name="Arick M.A. 2nd"/>
            <person name="Thrash A."/>
            <person name="Conover J.L."/>
            <person name="Sanders W.S."/>
            <person name="Peterson D.G."/>
            <person name="Frelichowski J.E."/>
            <person name="Scheffler J.A."/>
            <person name="Scheffler B.E."/>
            <person name="Wendel J.F."/>
        </authorList>
    </citation>
    <scope>NUCLEOTIDE SEQUENCE [LARGE SCALE GENOMIC DNA]</scope>
    <source>
        <strain evidence="2">6</strain>
        <tissue evidence="2">Leaf</tissue>
    </source>
</reference>
<dbReference type="CDD" id="cd06222">
    <property type="entry name" value="RNase_H_like"/>
    <property type="match status" value="1"/>
</dbReference>
<dbReference type="GO" id="GO:0003676">
    <property type="term" value="F:nucleic acid binding"/>
    <property type="evidence" value="ECO:0007669"/>
    <property type="project" value="InterPro"/>
</dbReference>
<dbReference type="EMBL" id="JABFAE010000001">
    <property type="protein sequence ID" value="MBA0822130.1"/>
    <property type="molecule type" value="Genomic_DNA"/>
</dbReference>
<dbReference type="PANTHER" id="PTHR47074:SF61">
    <property type="entry name" value="RNASE H TYPE-1 DOMAIN-CONTAINING PROTEIN"/>
    <property type="match status" value="1"/>
</dbReference>
<name>A0A7J9IJ17_9ROSI</name>
<protein>
    <recommendedName>
        <fullName evidence="1">RNase H type-1 domain-containing protein</fullName>
    </recommendedName>
</protein>
<dbReference type="InterPro" id="IPR044730">
    <property type="entry name" value="RNase_H-like_dom_plant"/>
</dbReference>
<feature type="domain" description="RNase H type-1" evidence="1">
    <location>
        <begin position="242"/>
        <end position="332"/>
    </location>
</feature>
<dbReference type="GO" id="GO:0004523">
    <property type="term" value="F:RNA-DNA hybrid ribonuclease activity"/>
    <property type="evidence" value="ECO:0007669"/>
    <property type="project" value="InterPro"/>
</dbReference>
<dbReference type="Pfam" id="PF13456">
    <property type="entry name" value="RVT_3"/>
    <property type="match status" value="1"/>
</dbReference>
<evidence type="ECO:0000313" key="3">
    <source>
        <dbReference type="Proteomes" id="UP000593575"/>
    </source>
</evidence>
<proteinExistence type="predicted"/>
<evidence type="ECO:0000313" key="2">
    <source>
        <dbReference type="EMBL" id="MBA0822130.1"/>
    </source>
</evidence>
<organism evidence="2 3">
    <name type="scientific">Gossypium armourianum</name>
    <dbReference type="NCBI Taxonomy" id="34283"/>
    <lineage>
        <taxon>Eukaryota</taxon>
        <taxon>Viridiplantae</taxon>
        <taxon>Streptophyta</taxon>
        <taxon>Embryophyta</taxon>
        <taxon>Tracheophyta</taxon>
        <taxon>Spermatophyta</taxon>
        <taxon>Magnoliopsida</taxon>
        <taxon>eudicotyledons</taxon>
        <taxon>Gunneridae</taxon>
        <taxon>Pentapetalae</taxon>
        <taxon>rosids</taxon>
        <taxon>malvids</taxon>
        <taxon>Malvales</taxon>
        <taxon>Malvaceae</taxon>
        <taxon>Malvoideae</taxon>
        <taxon>Gossypium</taxon>
    </lineage>
</organism>
<keyword evidence="3" id="KW-1185">Reference proteome</keyword>
<dbReference type="AlphaFoldDB" id="A0A7J9IJ17"/>
<dbReference type="Proteomes" id="UP000593575">
    <property type="component" value="Unassembled WGS sequence"/>
</dbReference>
<sequence length="333" mass="38209">MCWRVGSGSRISIWNDVCVPGLEDGRLHGNGLGQHYNLVSALLDQHSRQWKEEIITHIMSADEARKVLSIPLSCHWLEDKQAWSGESSGEYSVQSEYKLLLEEFAEKRRLRNSAACPRCTQEDESLEHAFRDCQAVKEIWSMLDISWPTEMSCASYKQWMDWLFMNSSSDLCRIIIYAIWVIWSDRNKQVHERKIKQNIDMVRFIVSYLKELEAIKSHLSARCVQQERWRPPEQTIVKIHFAASFQGHLLKSCSGLVGRDSEGQIVGMRMILNDYVPSSFAGEAIACLQGVQMGLDLGFQRVILEGDSLTVVKKLQKEEEDISKISPNINEVK</sequence>
<comment type="caution">
    <text evidence="2">The sequence shown here is derived from an EMBL/GenBank/DDBJ whole genome shotgun (WGS) entry which is preliminary data.</text>
</comment>
<dbReference type="InterPro" id="IPR002156">
    <property type="entry name" value="RNaseH_domain"/>
</dbReference>
<gene>
    <name evidence="2" type="ORF">Goarm_018945</name>
</gene>
<accession>A0A7J9IJ17</accession>